<dbReference type="InterPro" id="IPR051034">
    <property type="entry name" value="Mito_Enoyl-ACP_Reductase"/>
</dbReference>
<gene>
    <name evidence="12" type="ORF">Mco01_21850</name>
</gene>
<evidence type="ECO:0000313" key="13">
    <source>
        <dbReference type="Proteomes" id="UP000603904"/>
    </source>
</evidence>
<keyword evidence="3" id="KW-0276">Fatty acid metabolism</keyword>
<evidence type="ECO:0000256" key="2">
    <source>
        <dbReference type="ARBA" id="ARBA00022516"/>
    </source>
</evidence>
<dbReference type="InterPro" id="IPR013149">
    <property type="entry name" value="ADH-like_C"/>
</dbReference>
<reference evidence="12 13" key="1">
    <citation type="submission" date="2021-01" db="EMBL/GenBank/DDBJ databases">
        <title>Whole genome shotgun sequence of Microbispora corallina NBRC 16416.</title>
        <authorList>
            <person name="Komaki H."/>
            <person name="Tamura T."/>
        </authorList>
    </citation>
    <scope>NUCLEOTIDE SEQUENCE [LARGE SCALE GENOMIC DNA]</scope>
    <source>
        <strain evidence="12 13">NBRC 16416</strain>
    </source>
</reference>
<keyword evidence="4" id="KW-0521">NADP</keyword>
<proteinExistence type="inferred from homology"/>
<feature type="domain" description="Enoyl reductase (ER)" evidence="11">
    <location>
        <begin position="11"/>
        <end position="329"/>
    </location>
</feature>
<evidence type="ECO:0000256" key="8">
    <source>
        <dbReference type="ARBA" id="ARBA00023160"/>
    </source>
</evidence>
<evidence type="ECO:0000256" key="7">
    <source>
        <dbReference type="ARBA" id="ARBA00023098"/>
    </source>
</evidence>
<dbReference type="InterPro" id="IPR036291">
    <property type="entry name" value="NAD(P)-bd_dom_sf"/>
</dbReference>
<organism evidence="12 13">
    <name type="scientific">Microbispora corallina</name>
    <dbReference type="NCBI Taxonomy" id="83302"/>
    <lineage>
        <taxon>Bacteria</taxon>
        <taxon>Bacillati</taxon>
        <taxon>Actinomycetota</taxon>
        <taxon>Actinomycetes</taxon>
        <taxon>Streptosporangiales</taxon>
        <taxon>Streptosporangiaceae</taxon>
        <taxon>Microbispora</taxon>
    </lineage>
</organism>
<dbReference type="PANTHER" id="PTHR43981">
    <property type="entry name" value="ENOYL-[ACYL-CARRIER-PROTEIN] REDUCTASE, MITOCHONDRIAL"/>
    <property type="match status" value="1"/>
</dbReference>
<evidence type="ECO:0000259" key="11">
    <source>
        <dbReference type="SMART" id="SM00829"/>
    </source>
</evidence>
<keyword evidence="8" id="KW-0275">Fatty acid biosynthesis</keyword>
<comment type="similarity">
    <text evidence="1">Belongs to the zinc-containing alcohol dehydrogenase family. Quinone oxidoreductase subfamily.</text>
</comment>
<evidence type="ECO:0000256" key="9">
    <source>
        <dbReference type="ARBA" id="ARBA00038963"/>
    </source>
</evidence>
<dbReference type="PANTHER" id="PTHR43981:SF2">
    <property type="entry name" value="ENOYL-[ACYL-CARRIER-PROTEIN] REDUCTASE, MITOCHONDRIAL"/>
    <property type="match status" value="1"/>
</dbReference>
<keyword evidence="13" id="KW-1185">Reference proteome</keyword>
<keyword evidence="7" id="KW-0443">Lipid metabolism</keyword>
<dbReference type="InterPro" id="IPR011032">
    <property type="entry name" value="GroES-like_sf"/>
</dbReference>
<evidence type="ECO:0000256" key="10">
    <source>
        <dbReference type="ARBA" id="ARBA00048843"/>
    </source>
</evidence>
<keyword evidence="6" id="KW-0560">Oxidoreductase</keyword>
<dbReference type="Pfam" id="PF08240">
    <property type="entry name" value="ADH_N"/>
    <property type="match status" value="1"/>
</dbReference>
<dbReference type="EC" id="1.3.1.104" evidence="9"/>
<evidence type="ECO:0000256" key="6">
    <source>
        <dbReference type="ARBA" id="ARBA00023002"/>
    </source>
</evidence>
<keyword evidence="2" id="KW-0444">Lipid biosynthesis</keyword>
<dbReference type="Proteomes" id="UP000603904">
    <property type="component" value="Unassembled WGS sequence"/>
</dbReference>
<comment type="catalytic activity">
    <reaction evidence="10">
        <text>a 2,3-saturated acyl-[ACP] + NADP(+) = a (2E)-enoyl-[ACP] + NADPH + H(+)</text>
        <dbReference type="Rhea" id="RHEA:22564"/>
        <dbReference type="Rhea" id="RHEA-COMP:9925"/>
        <dbReference type="Rhea" id="RHEA-COMP:9926"/>
        <dbReference type="ChEBI" id="CHEBI:15378"/>
        <dbReference type="ChEBI" id="CHEBI:57783"/>
        <dbReference type="ChEBI" id="CHEBI:58349"/>
        <dbReference type="ChEBI" id="CHEBI:78784"/>
        <dbReference type="ChEBI" id="CHEBI:78785"/>
        <dbReference type="EC" id="1.3.1.104"/>
    </reaction>
</comment>
<dbReference type="Pfam" id="PF00107">
    <property type="entry name" value="ADH_zinc_N"/>
    <property type="match status" value="1"/>
</dbReference>
<evidence type="ECO:0000256" key="5">
    <source>
        <dbReference type="ARBA" id="ARBA00022946"/>
    </source>
</evidence>
<evidence type="ECO:0000256" key="3">
    <source>
        <dbReference type="ARBA" id="ARBA00022832"/>
    </source>
</evidence>
<sequence length="338" mass="35625">MSRLVLTAVGGDLQDTVALVEDQDPPLAPGDVLVEVDAAPINNADLLFTMGWFSAQPQLPQALGAEGVGRVVRAGEDVDRTLVGRRVLILPTFVHGTWTDQVVVPASAVVPISVTDGADALQLAMLPVNPATAYALLNDYAALRPGDWIGLNLANSAVGHHVIALARRAGIRTLAVVRREAAAEQVRALGADAVVVDGADLGERISAALGGERLRLALEGTADPGQTAALVQSLEDGGTVVTFAAATGQAPSVPVGDLIYRGIVLRAFFILNWIRDTPRKELEGVYAELADLVEQGVLKAPVEATYPLRDHRAALAHAARAERSGKVLFVPRDRRRPA</sequence>
<accession>A0ABQ4FWI6</accession>
<dbReference type="SMART" id="SM00829">
    <property type="entry name" value="PKS_ER"/>
    <property type="match status" value="1"/>
</dbReference>
<dbReference type="Gene3D" id="3.40.50.720">
    <property type="entry name" value="NAD(P)-binding Rossmann-like Domain"/>
    <property type="match status" value="1"/>
</dbReference>
<dbReference type="InterPro" id="IPR013154">
    <property type="entry name" value="ADH-like_N"/>
</dbReference>
<dbReference type="RefSeq" id="WP_204056738.1">
    <property type="nucleotide sequence ID" value="NZ_BAAAGP010000016.1"/>
</dbReference>
<keyword evidence="5" id="KW-0809">Transit peptide</keyword>
<dbReference type="InterPro" id="IPR020843">
    <property type="entry name" value="ER"/>
</dbReference>
<dbReference type="SUPFAM" id="SSF50129">
    <property type="entry name" value="GroES-like"/>
    <property type="match status" value="1"/>
</dbReference>
<comment type="caution">
    <text evidence="12">The sequence shown here is derived from an EMBL/GenBank/DDBJ whole genome shotgun (WGS) entry which is preliminary data.</text>
</comment>
<protein>
    <recommendedName>
        <fullName evidence="9">enoyl-[acyl-carrier-protein] reductase</fullName>
        <ecNumber evidence="9">1.3.1.104</ecNumber>
    </recommendedName>
</protein>
<evidence type="ECO:0000313" key="12">
    <source>
        <dbReference type="EMBL" id="GIH39185.1"/>
    </source>
</evidence>
<dbReference type="SUPFAM" id="SSF51735">
    <property type="entry name" value="NAD(P)-binding Rossmann-fold domains"/>
    <property type="match status" value="1"/>
</dbReference>
<dbReference type="CDD" id="cd05282">
    <property type="entry name" value="ETR_like"/>
    <property type="match status" value="1"/>
</dbReference>
<evidence type="ECO:0000256" key="4">
    <source>
        <dbReference type="ARBA" id="ARBA00022857"/>
    </source>
</evidence>
<evidence type="ECO:0000256" key="1">
    <source>
        <dbReference type="ARBA" id="ARBA00010371"/>
    </source>
</evidence>
<name>A0ABQ4FWI6_9ACTN</name>
<dbReference type="Gene3D" id="3.90.180.10">
    <property type="entry name" value="Medium-chain alcohol dehydrogenases, catalytic domain"/>
    <property type="match status" value="1"/>
</dbReference>
<dbReference type="EMBL" id="BOOC01000006">
    <property type="protein sequence ID" value="GIH39185.1"/>
    <property type="molecule type" value="Genomic_DNA"/>
</dbReference>